<dbReference type="EMBL" id="BNCD01000003">
    <property type="protein sequence ID" value="GHH73476.1"/>
    <property type="molecule type" value="Genomic_DNA"/>
</dbReference>
<reference evidence="1" key="2">
    <citation type="submission" date="2020-09" db="EMBL/GenBank/DDBJ databases">
        <authorList>
            <person name="Sun Q."/>
            <person name="Ohkuma M."/>
        </authorList>
    </citation>
    <scope>NUCLEOTIDE SEQUENCE</scope>
    <source>
        <strain evidence="1">JCM 5069</strain>
    </source>
</reference>
<evidence type="ECO:0000313" key="2">
    <source>
        <dbReference type="Proteomes" id="UP000603708"/>
    </source>
</evidence>
<reference evidence="1" key="1">
    <citation type="journal article" date="2014" name="Int. J. Syst. Evol. Microbiol.">
        <title>Complete genome sequence of Corynebacterium casei LMG S-19264T (=DSM 44701T), isolated from a smear-ripened cheese.</title>
        <authorList>
            <consortium name="US DOE Joint Genome Institute (JGI-PGF)"/>
            <person name="Walter F."/>
            <person name="Albersmeier A."/>
            <person name="Kalinowski J."/>
            <person name="Ruckert C."/>
        </authorList>
    </citation>
    <scope>NUCLEOTIDE SEQUENCE</scope>
    <source>
        <strain evidence="1">JCM 5069</strain>
    </source>
</reference>
<evidence type="ECO:0000313" key="1">
    <source>
        <dbReference type="EMBL" id="GHH73476.1"/>
    </source>
</evidence>
<name>A0A919FW79_9ACTN</name>
<comment type="caution">
    <text evidence="1">The sequence shown here is derived from an EMBL/GenBank/DDBJ whole genome shotgun (WGS) entry which is preliminary data.</text>
</comment>
<gene>
    <name evidence="1" type="ORF">GCM10018793_12070</name>
</gene>
<proteinExistence type="predicted"/>
<accession>A0A919FW79</accession>
<organism evidence="1 2">
    <name type="scientific">Streptomyces sulfonofaciens</name>
    <dbReference type="NCBI Taxonomy" id="68272"/>
    <lineage>
        <taxon>Bacteria</taxon>
        <taxon>Bacillati</taxon>
        <taxon>Actinomycetota</taxon>
        <taxon>Actinomycetes</taxon>
        <taxon>Kitasatosporales</taxon>
        <taxon>Streptomycetaceae</taxon>
        <taxon>Streptomyces</taxon>
    </lineage>
</organism>
<keyword evidence="2" id="KW-1185">Reference proteome</keyword>
<protein>
    <submittedName>
        <fullName evidence="1">Uncharacterized protein</fullName>
    </submittedName>
</protein>
<dbReference type="AlphaFoldDB" id="A0A919FW79"/>
<dbReference type="Proteomes" id="UP000603708">
    <property type="component" value="Unassembled WGS sequence"/>
</dbReference>
<sequence>MDGDTGELPERAPLVVGGEDQIEVEGAEQGEHLTSVGGVHADDLVQQDGAGCIRYGLVVGRHSGEEREVQSYRLLAARQGTMQLLGEELSSRAVGAV</sequence>